<protein>
    <submittedName>
        <fullName evidence="2">Uncharacterized protein</fullName>
    </submittedName>
</protein>
<dbReference type="EMBL" id="FSQT01000002">
    <property type="protein sequence ID" value="SIN31923.1"/>
    <property type="molecule type" value="Genomic_DNA"/>
</dbReference>
<dbReference type="Proteomes" id="UP000185124">
    <property type="component" value="Unassembled WGS sequence"/>
</dbReference>
<organism evidence="2 3">
    <name type="scientific">Micromonospora cremea</name>
    <dbReference type="NCBI Taxonomy" id="709881"/>
    <lineage>
        <taxon>Bacteria</taxon>
        <taxon>Bacillati</taxon>
        <taxon>Actinomycetota</taxon>
        <taxon>Actinomycetes</taxon>
        <taxon>Micromonosporales</taxon>
        <taxon>Micromonosporaceae</taxon>
        <taxon>Micromonospora</taxon>
    </lineage>
</organism>
<name>A0A1N6AD17_9ACTN</name>
<evidence type="ECO:0000256" key="1">
    <source>
        <dbReference type="SAM" id="MobiDB-lite"/>
    </source>
</evidence>
<dbReference type="AlphaFoldDB" id="A0A1N6AD17"/>
<keyword evidence="3" id="KW-1185">Reference proteome</keyword>
<evidence type="ECO:0000313" key="3">
    <source>
        <dbReference type="Proteomes" id="UP000185124"/>
    </source>
</evidence>
<sequence>MALRQCGEQFGDQTALADAGLTLQQDHARRSLDEPAQQFQLRRPPDELDRTAQACGADGGWTPAAPRLVLAAVDHRGASRSPPRRPATGRRTDGDPGHTAATPAGGTVRIGR</sequence>
<evidence type="ECO:0000313" key="2">
    <source>
        <dbReference type="EMBL" id="SIN31923.1"/>
    </source>
</evidence>
<feature type="region of interest" description="Disordered" evidence="1">
    <location>
        <begin position="73"/>
        <end position="112"/>
    </location>
</feature>
<proteinExistence type="predicted"/>
<accession>A0A1N6AD17</accession>
<gene>
    <name evidence="2" type="ORF">SAMN04489832_5313</name>
</gene>
<reference evidence="3" key="1">
    <citation type="submission" date="2016-12" db="EMBL/GenBank/DDBJ databases">
        <authorList>
            <person name="Varghese N."/>
            <person name="Submissions S."/>
        </authorList>
    </citation>
    <scope>NUCLEOTIDE SEQUENCE [LARGE SCALE GENOMIC DNA]</scope>
    <source>
        <strain evidence="3">DSM 45599</strain>
    </source>
</reference>